<dbReference type="GO" id="GO:0000981">
    <property type="term" value="F:DNA-binding transcription factor activity, RNA polymerase II-specific"/>
    <property type="evidence" value="ECO:0007669"/>
    <property type="project" value="TreeGrafter"/>
</dbReference>
<dbReference type="CDD" id="cd00120">
    <property type="entry name" value="MADS"/>
    <property type="match status" value="1"/>
</dbReference>
<sequence>MGNRRKVSMERIENKQCRLVSFTKRRKGLFKKAEELQKLTGSDVAVLVLSEAGVPYFHGSHSAVDKFLLDDITSSSTAHCVADDDHRRYQAAPQSCTSTGTSADQNDVGSEVGSREAWRAWMSNVEIDEANCEKVEDLMALKNNLEGLKQRVASKITAM</sequence>
<dbReference type="SUPFAM" id="SSF55455">
    <property type="entry name" value="SRF-like"/>
    <property type="match status" value="1"/>
</dbReference>
<dbReference type="OrthoDB" id="1194613at2759"/>
<keyword evidence="2" id="KW-0805">Transcription regulation</keyword>
<reference evidence="7" key="1">
    <citation type="submission" date="2020-03" db="EMBL/GenBank/DDBJ databases">
        <title>A high-quality chromosome-level genome assembly of a woody plant with both climbing and erect habits, Rhamnella rubrinervis.</title>
        <authorList>
            <person name="Lu Z."/>
            <person name="Yang Y."/>
            <person name="Zhu X."/>
            <person name="Sun Y."/>
        </authorList>
    </citation>
    <scope>NUCLEOTIDE SEQUENCE</scope>
    <source>
        <strain evidence="7">BYM</strain>
        <tissue evidence="7">Leaf</tissue>
    </source>
</reference>
<dbReference type="PANTHER" id="PTHR11945">
    <property type="entry name" value="MADS BOX PROTEIN"/>
    <property type="match status" value="1"/>
</dbReference>
<dbReference type="AlphaFoldDB" id="A0A8K0DQ79"/>
<dbReference type="InterPro" id="IPR036879">
    <property type="entry name" value="TF_MADSbox_sf"/>
</dbReference>
<keyword evidence="3" id="KW-0238">DNA-binding</keyword>
<feature type="domain" description="MADS-box" evidence="6">
    <location>
        <begin position="2"/>
        <end position="62"/>
    </location>
</feature>
<protein>
    <recommendedName>
        <fullName evidence="6">MADS-box domain-containing protein</fullName>
    </recommendedName>
</protein>
<dbReference type="PROSITE" id="PS50066">
    <property type="entry name" value="MADS_BOX_2"/>
    <property type="match status" value="1"/>
</dbReference>
<dbReference type="GO" id="GO:0046983">
    <property type="term" value="F:protein dimerization activity"/>
    <property type="evidence" value="ECO:0007669"/>
    <property type="project" value="InterPro"/>
</dbReference>
<proteinExistence type="predicted"/>
<dbReference type="Gene3D" id="3.40.1810.10">
    <property type="entry name" value="Transcription factor, MADS-box"/>
    <property type="match status" value="1"/>
</dbReference>
<evidence type="ECO:0000256" key="3">
    <source>
        <dbReference type="ARBA" id="ARBA00023125"/>
    </source>
</evidence>
<dbReference type="GO" id="GO:0000978">
    <property type="term" value="F:RNA polymerase II cis-regulatory region sequence-specific DNA binding"/>
    <property type="evidence" value="ECO:0007669"/>
    <property type="project" value="TreeGrafter"/>
</dbReference>
<gene>
    <name evidence="7" type="ORF">FNV43_RR26893</name>
</gene>
<dbReference type="PANTHER" id="PTHR11945:SF534">
    <property type="entry name" value="MYOCYTE-SPECIFIC ENHANCER FACTOR 2"/>
    <property type="match status" value="1"/>
</dbReference>
<dbReference type="SMART" id="SM00432">
    <property type="entry name" value="MADS"/>
    <property type="match status" value="1"/>
</dbReference>
<comment type="subcellular location">
    <subcellularLocation>
        <location evidence="1">Nucleus</location>
    </subcellularLocation>
</comment>
<dbReference type="PRINTS" id="PR00404">
    <property type="entry name" value="MADSDOMAIN"/>
</dbReference>
<evidence type="ECO:0000256" key="4">
    <source>
        <dbReference type="ARBA" id="ARBA00023163"/>
    </source>
</evidence>
<dbReference type="Proteomes" id="UP000796880">
    <property type="component" value="Unassembled WGS sequence"/>
</dbReference>
<organism evidence="7 8">
    <name type="scientific">Rhamnella rubrinervis</name>
    <dbReference type="NCBI Taxonomy" id="2594499"/>
    <lineage>
        <taxon>Eukaryota</taxon>
        <taxon>Viridiplantae</taxon>
        <taxon>Streptophyta</taxon>
        <taxon>Embryophyta</taxon>
        <taxon>Tracheophyta</taxon>
        <taxon>Spermatophyta</taxon>
        <taxon>Magnoliopsida</taxon>
        <taxon>eudicotyledons</taxon>
        <taxon>Gunneridae</taxon>
        <taxon>Pentapetalae</taxon>
        <taxon>rosids</taxon>
        <taxon>fabids</taxon>
        <taxon>Rosales</taxon>
        <taxon>Rhamnaceae</taxon>
        <taxon>rhamnoid group</taxon>
        <taxon>Rhamneae</taxon>
        <taxon>Rhamnella</taxon>
    </lineage>
</organism>
<dbReference type="GO" id="GO:0045893">
    <property type="term" value="P:positive regulation of DNA-templated transcription"/>
    <property type="evidence" value="ECO:0007669"/>
    <property type="project" value="UniProtKB-ARBA"/>
</dbReference>
<keyword evidence="5" id="KW-0539">Nucleus</keyword>
<dbReference type="Pfam" id="PF00319">
    <property type="entry name" value="SRF-TF"/>
    <property type="match status" value="1"/>
</dbReference>
<dbReference type="InterPro" id="IPR002100">
    <property type="entry name" value="TF_MADSbox"/>
</dbReference>
<name>A0A8K0DQ79_9ROSA</name>
<accession>A0A8K0DQ79</accession>
<keyword evidence="8" id="KW-1185">Reference proteome</keyword>
<evidence type="ECO:0000256" key="1">
    <source>
        <dbReference type="ARBA" id="ARBA00004123"/>
    </source>
</evidence>
<evidence type="ECO:0000313" key="8">
    <source>
        <dbReference type="Proteomes" id="UP000796880"/>
    </source>
</evidence>
<dbReference type="GO" id="GO:0005634">
    <property type="term" value="C:nucleus"/>
    <property type="evidence" value="ECO:0007669"/>
    <property type="project" value="UniProtKB-SubCell"/>
</dbReference>
<evidence type="ECO:0000256" key="2">
    <source>
        <dbReference type="ARBA" id="ARBA00023015"/>
    </source>
</evidence>
<evidence type="ECO:0000256" key="5">
    <source>
        <dbReference type="ARBA" id="ARBA00023242"/>
    </source>
</evidence>
<dbReference type="EMBL" id="VOIH02000012">
    <property type="protein sequence ID" value="KAF3432154.1"/>
    <property type="molecule type" value="Genomic_DNA"/>
</dbReference>
<evidence type="ECO:0000259" key="6">
    <source>
        <dbReference type="PROSITE" id="PS50066"/>
    </source>
</evidence>
<keyword evidence="4" id="KW-0804">Transcription</keyword>
<comment type="caution">
    <text evidence="7">The sequence shown here is derived from an EMBL/GenBank/DDBJ whole genome shotgun (WGS) entry which is preliminary data.</text>
</comment>
<evidence type="ECO:0000313" key="7">
    <source>
        <dbReference type="EMBL" id="KAF3432154.1"/>
    </source>
</evidence>